<keyword evidence="8" id="KW-1133">Transmembrane helix</keyword>
<evidence type="ECO:0000256" key="7">
    <source>
        <dbReference type="RuleBase" id="RU000461"/>
    </source>
</evidence>
<evidence type="ECO:0008006" key="11">
    <source>
        <dbReference type="Google" id="ProtNLM"/>
    </source>
</evidence>
<keyword evidence="3 6" id="KW-0479">Metal-binding</keyword>
<dbReference type="GO" id="GO:0020037">
    <property type="term" value="F:heme binding"/>
    <property type="evidence" value="ECO:0007669"/>
    <property type="project" value="InterPro"/>
</dbReference>
<evidence type="ECO:0000313" key="10">
    <source>
        <dbReference type="Proteomes" id="UP000244336"/>
    </source>
</evidence>
<evidence type="ECO:0000313" key="9">
    <source>
        <dbReference type="EMBL" id="PUZ57388.1"/>
    </source>
</evidence>
<dbReference type="InterPro" id="IPR036396">
    <property type="entry name" value="Cyt_P450_sf"/>
</dbReference>
<dbReference type="InterPro" id="IPR001128">
    <property type="entry name" value="Cyt_P450"/>
</dbReference>
<evidence type="ECO:0000256" key="5">
    <source>
        <dbReference type="ARBA" id="ARBA00023004"/>
    </source>
</evidence>
<dbReference type="OrthoDB" id="3945418at2759"/>
<reference evidence="9 10" key="1">
    <citation type="submission" date="2018-04" db="EMBL/GenBank/DDBJ databases">
        <title>WGS assembly of Panicum hallii var. hallii HAL2.</title>
        <authorList>
            <person name="Lovell J."/>
            <person name="Jenkins J."/>
            <person name="Lowry D."/>
            <person name="Mamidi S."/>
            <person name="Sreedasyam A."/>
            <person name="Weng X."/>
            <person name="Barry K."/>
            <person name="Bonette J."/>
            <person name="Campitelli B."/>
            <person name="Daum C."/>
            <person name="Gordon S."/>
            <person name="Gould B."/>
            <person name="Lipzen A."/>
            <person name="MacQueen A."/>
            <person name="Palacio-Mejia J."/>
            <person name="Plott C."/>
            <person name="Shakirov E."/>
            <person name="Shu S."/>
            <person name="Yoshinaga Y."/>
            <person name="Zane M."/>
            <person name="Rokhsar D."/>
            <person name="Grimwood J."/>
            <person name="Schmutz J."/>
            <person name="Juenger T."/>
        </authorList>
    </citation>
    <scope>NUCLEOTIDE SEQUENCE [LARGE SCALE GENOMIC DNA]</scope>
    <source>
        <strain evidence="10">cv. HAL2</strain>
    </source>
</reference>
<keyword evidence="5 6" id="KW-0408">Iron</keyword>
<dbReference type="GO" id="GO:0016705">
    <property type="term" value="F:oxidoreductase activity, acting on paired donors, with incorporation or reduction of molecular oxygen"/>
    <property type="evidence" value="ECO:0007669"/>
    <property type="project" value="InterPro"/>
</dbReference>
<dbReference type="Proteomes" id="UP000244336">
    <property type="component" value="Chromosome 5"/>
</dbReference>
<protein>
    <recommendedName>
        <fullName evidence="11">Cytochrome P450 716B1</fullName>
    </recommendedName>
</protein>
<feature type="binding site" description="axial binding residue" evidence="6">
    <location>
        <position position="469"/>
    </location>
    <ligand>
        <name>heme</name>
        <dbReference type="ChEBI" id="CHEBI:30413"/>
    </ligand>
    <ligandPart>
        <name>Fe</name>
        <dbReference type="ChEBI" id="CHEBI:18248"/>
    </ligandPart>
</feature>
<evidence type="ECO:0000256" key="3">
    <source>
        <dbReference type="ARBA" id="ARBA00022723"/>
    </source>
</evidence>
<keyword evidence="8" id="KW-0472">Membrane</keyword>
<gene>
    <name evidence="9" type="ORF">GQ55_5G426400</name>
</gene>
<keyword evidence="4 7" id="KW-0560">Oxidoreductase</keyword>
<keyword evidence="7" id="KW-0503">Monooxygenase</keyword>
<dbReference type="InterPro" id="IPR002401">
    <property type="entry name" value="Cyt_P450_E_grp-I"/>
</dbReference>
<dbReference type="Gene3D" id="1.10.630.10">
    <property type="entry name" value="Cytochrome P450"/>
    <property type="match status" value="1"/>
</dbReference>
<keyword evidence="10" id="KW-1185">Reference proteome</keyword>
<sequence>MKSGGGFSPLTLTLKKMLRAYGTNLQRPFSVSVLSIPAPISHMDFSFLLALMAIAFPVLLHLLARARKPRSGTAKLPPGSLGLPVIGQSLGLLRAMHANTAERWVQDRVDRYGPVSKLSLFGAPTVLLTGPAANKFVFFSGALAMQQPRSVQRILGEKNILELMGADHKRIRGALAEFLKPDMLRMYVGKIDGEVRHHLDESWAGRATVMVMPLMKRLTFDIISLLLFGLERGAVRDALASDFEHVMDGVWAVPMDLPFTAFRRSLKASASARRVIAGIMRETKVKLERGEASRSSDLIACLLSLTDDSGAPQLSEEEIVDSSVVTLVAGHDTSSILITFMVRHLANDPDTLAAMVQEHDEIAKNKGDGEALTWDDLAKMKFTWRVALETLRLVPPVFGNFRRAIQDTEFDGYLIPKGWQVFWVASATHMDAAIFHEPAKFDPSRFKDQPSATAPPCSFVAFGGGPRICVGKEFSRIETLVTMHYLVRRFRWKLCCKEDTFARDPMPSPLHGLPIELENKPSSP</sequence>
<keyword evidence="6 7" id="KW-0349">Heme</keyword>
<dbReference type="GO" id="GO:0004497">
    <property type="term" value="F:monooxygenase activity"/>
    <property type="evidence" value="ECO:0007669"/>
    <property type="project" value="UniProtKB-KW"/>
</dbReference>
<evidence type="ECO:0000256" key="6">
    <source>
        <dbReference type="PIRSR" id="PIRSR602401-1"/>
    </source>
</evidence>
<feature type="transmembrane region" description="Helical" evidence="8">
    <location>
        <begin position="45"/>
        <end position="64"/>
    </location>
</feature>
<dbReference type="STRING" id="1504633.A0A2T7DP68"/>
<proteinExistence type="inferred from homology"/>
<name>A0A2T7DP68_9POAL</name>
<dbReference type="Pfam" id="PF00067">
    <property type="entry name" value="p450"/>
    <property type="match status" value="1"/>
</dbReference>
<evidence type="ECO:0000256" key="8">
    <source>
        <dbReference type="SAM" id="Phobius"/>
    </source>
</evidence>
<dbReference type="EMBL" id="CM009753">
    <property type="protein sequence ID" value="PUZ57388.1"/>
    <property type="molecule type" value="Genomic_DNA"/>
</dbReference>
<dbReference type="PRINTS" id="PR00463">
    <property type="entry name" value="EP450I"/>
</dbReference>
<dbReference type="CDD" id="cd11043">
    <property type="entry name" value="CYP90-like"/>
    <property type="match status" value="1"/>
</dbReference>
<dbReference type="SUPFAM" id="SSF48264">
    <property type="entry name" value="Cytochrome P450"/>
    <property type="match status" value="1"/>
</dbReference>
<dbReference type="PROSITE" id="PS00086">
    <property type="entry name" value="CYTOCHROME_P450"/>
    <property type="match status" value="1"/>
</dbReference>
<keyword evidence="8" id="KW-0812">Transmembrane</keyword>
<evidence type="ECO:0000256" key="1">
    <source>
        <dbReference type="ARBA" id="ARBA00001971"/>
    </source>
</evidence>
<dbReference type="GO" id="GO:0005506">
    <property type="term" value="F:iron ion binding"/>
    <property type="evidence" value="ECO:0007669"/>
    <property type="project" value="InterPro"/>
</dbReference>
<evidence type="ECO:0000256" key="2">
    <source>
        <dbReference type="ARBA" id="ARBA00010617"/>
    </source>
</evidence>
<dbReference type="AlphaFoldDB" id="A0A2T7DP68"/>
<dbReference type="Gramene" id="PUZ57388">
    <property type="protein sequence ID" value="PUZ57388"/>
    <property type="gene ID" value="GQ55_5G426400"/>
</dbReference>
<dbReference type="InterPro" id="IPR017972">
    <property type="entry name" value="Cyt_P450_CS"/>
</dbReference>
<organism evidence="9 10">
    <name type="scientific">Panicum hallii var. hallii</name>
    <dbReference type="NCBI Taxonomy" id="1504633"/>
    <lineage>
        <taxon>Eukaryota</taxon>
        <taxon>Viridiplantae</taxon>
        <taxon>Streptophyta</taxon>
        <taxon>Embryophyta</taxon>
        <taxon>Tracheophyta</taxon>
        <taxon>Spermatophyta</taxon>
        <taxon>Magnoliopsida</taxon>
        <taxon>Liliopsida</taxon>
        <taxon>Poales</taxon>
        <taxon>Poaceae</taxon>
        <taxon>PACMAD clade</taxon>
        <taxon>Panicoideae</taxon>
        <taxon>Panicodae</taxon>
        <taxon>Paniceae</taxon>
        <taxon>Panicinae</taxon>
        <taxon>Panicum</taxon>
        <taxon>Panicum sect. Panicum</taxon>
    </lineage>
</organism>
<dbReference type="PANTHER" id="PTHR24286">
    <property type="entry name" value="CYTOCHROME P450 26"/>
    <property type="match status" value="1"/>
</dbReference>
<comment type="similarity">
    <text evidence="2 7">Belongs to the cytochrome P450 family.</text>
</comment>
<dbReference type="PRINTS" id="PR00385">
    <property type="entry name" value="P450"/>
</dbReference>
<evidence type="ECO:0000256" key="4">
    <source>
        <dbReference type="ARBA" id="ARBA00023002"/>
    </source>
</evidence>
<dbReference type="GO" id="GO:0016125">
    <property type="term" value="P:sterol metabolic process"/>
    <property type="evidence" value="ECO:0007669"/>
    <property type="project" value="TreeGrafter"/>
</dbReference>
<comment type="cofactor">
    <cofactor evidence="1 6">
        <name>heme</name>
        <dbReference type="ChEBI" id="CHEBI:30413"/>
    </cofactor>
</comment>
<dbReference type="PANTHER" id="PTHR24286:SF335">
    <property type="entry name" value="OS07G0518100 PROTEIN"/>
    <property type="match status" value="1"/>
</dbReference>
<dbReference type="FunFam" id="1.10.630.10:FF:000022">
    <property type="entry name" value="Taxadiene 5-alpha hydroxylase"/>
    <property type="match status" value="1"/>
</dbReference>
<accession>A0A2T7DP68</accession>